<keyword evidence="1" id="KW-1133">Transmembrane helix</keyword>
<proteinExistence type="predicted"/>
<name>A0A4R2TNQ9_9FIRM</name>
<gene>
    <name evidence="2" type="ORF">EDD79_10371</name>
</gene>
<feature type="transmembrane region" description="Helical" evidence="1">
    <location>
        <begin position="76"/>
        <end position="93"/>
    </location>
</feature>
<reference evidence="2 3" key="1">
    <citation type="submission" date="2019-03" db="EMBL/GenBank/DDBJ databases">
        <title>Genomic Encyclopedia of Type Strains, Phase IV (KMG-IV): sequencing the most valuable type-strain genomes for metagenomic binning, comparative biology and taxonomic classification.</title>
        <authorList>
            <person name="Goeker M."/>
        </authorList>
    </citation>
    <scope>NUCLEOTIDE SEQUENCE [LARGE SCALE GENOMIC DNA]</scope>
    <source>
        <strain evidence="2 3">DSM 100013</strain>
    </source>
</reference>
<protein>
    <recommendedName>
        <fullName evidence="4">Tripartite tricarboxylate transporter TctB family protein</fullName>
    </recommendedName>
</protein>
<keyword evidence="3" id="KW-1185">Reference proteome</keyword>
<evidence type="ECO:0008006" key="4">
    <source>
        <dbReference type="Google" id="ProtNLM"/>
    </source>
</evidence>
<organism evidence="2 3">
    <name type="scientific">Serpentinicella alkaliphila</name>
    <dbReference type="NCBI Taxonomy" id="1734049"/>
    <lineage>
        <taxon>Bacteria</taxon>
        <taxon>Bacillati</taxon>
        <taxon>Bacillota</taxon>
        <taxon>Clostridia</taxon>
        <taxon>Peptostreptococcales</taxon>
        <taxon>Natronincolaceae</taxon>
        <taxon>Serpentinicella</taxon>
    </lineage>
</organism>
<keyword evidence="1" id="KW-0812">Transmembrane</keyword>
<dbReference type="AlphaFoldDB" id="A0A4R2TNQ9"/>
<dbReference type="EMBL" id="SLYC01000037">
    <property type="protein sequence ID" value="TCP99038.1"/>
    <property type="molecule type" value="Genomic_DNA"/>
</dbReference>
<feature type="transmembrane region" description="Helical" evidence="1">
    <location>
        <begin position="5"/>
        <end position="22"/>
    </location>
</feature>
<sequence>MSRKIILGIFISIVFLFLSEYIEVFVSPYFDPKYILHIILLTISILMILLGISIIKEQTVGDNLLDIIISFRRSGMYFILIGCFFLLIAILRWRSL</sequence>
<feature type="transmembrane region" description="Helical" evidence="1">
    <location>
        <begin position="34"/>
        <end position="55"/>
    </location>
</feature>
<dbReference type="RefSeq" id="WP_132849244.1">
    <property type="nucleotide sequence ID" value="NZ_CP058648.1"/>
</dbReference>
<evidence type="ECO:0000256" key="1">
    <source>
        <dbReference type="SAM" id="Phobius"/>
    </source>
</evidence>
<accession>A0A4R2TNQ9</accession>
<keyword evidence="1" id="KW-0472">Membrane</keyword>
<evidence type="ECO:0000313" key="2">
    <source>
        <dbReference type="EMBL" id="TCP99038.1"/>
    </source>
</evidence>
<evidence type="ECO:0000313" key="3">
    <source>
        <dbReference type="Proteomes" id="UP000295504"/>
    </source>
</evidence>
<comment type="caution">
    <text evidence="2">The sequence shown here is derived from an EMBL/GenBank/DDBJ whole genome shotgun (WGS) entry which is preliminary data.</text>
</comment>
<dbReference type="Proteomes" id="UP000295504">
    <property type="component" value="Unassembled WGS sequence"/>
</dbReference>